<feature type="region of interest" description="Disordered" evidence="1">
    <location>
        <begin position="1"/>
        <end position="20"/>
    </location>
</feature>
<sequence>MSSKKTSKKPTVLRSPASSPPTIAGIIAMMPNAVSAPDYERAGGSFDKAQMHITSTLDNRDRKGLKATLVTFAKYGHLAHAYHLGPCFGAYSLEVLFDASVGDDAVHLWNKTV</sequence>
<reference evidence="2 3" key="1">
    <citation type="journal article" date="2021" name="Front. Microbiol.">
        <title>Comprehensive Comparative Genomics and Phenotyping of Methylobacterium Species.</title>
        <authorList>
            <person name="Alessa O."/>
            <person name="Ogura Y."/>
            <person name="Fujitani Y."/>
            <person name="Takami H."/>
            <person name="Hayashi T."/>
            <person name="Sahin N."/>
            <person name="Tani A."/>
        </authorList>
    </citation>
    <scope>NUCLEOTIDE SEQUENCE [LARGE SCALE GENOMIC DNA]</scope>
    <source>
        <strain evidence="2 3">DSM 23679</strain>
    </source>
</reference>
<organism evidence="2 3">
    <name type="scientific">Methylobacterium cerastii</name>
    <dbReference type="NCBI Taxonomy" id="932741"/>
    <lineage>
        <taxon>Bacteria</taxon>
        <taxon>Pseudomonadati</taxon>
        <taxon>Pseudomonadota</taxon>
        <taxon>Alphaproteobacteria</taxon>
        <taxon>Hyphomicrobiales</taxon>
        <taxon>Methylobacteriaceae</taxon>
        <taxon>Methylobacterium</taxon>
    </lineage>
</organism>
<evidence type="ECO:0000313" key="2">
    <source>
        <dbReference type="EMBL" id="GJD47147.1"/>
    </source>
</evidence>
<evidence type="ECO:0000313" key="3">
    <source>
        <dbReference type="Proteomes" id="UP001055117"/>
    </source>
</evidence>
<name>A0ABQ4QPL9_9HYPH</name>
<keyword evidence="3" id="KW-1185">Reference proteome</keyword>
<gene>
    <name evidence="2" type="ORF">AFCDBAGC_5033</name>
</gene>
<accession>A0ABQ4QPL9</accession>
<evidence type="ECO:0000256" key="1">
    <source>
        <dbReference type="SAM" id="MobiDB-lite"/>
    </source>
</evidence>
<proteinExistence type="predicted"/>
<protein>
    <submittedName>
        <fullName evidence="2">Uncharacterized protein</fullName>
    </submittedName>
</protein>
<dbReference type="RefSeq" id="WP_238273290.1">
    <property type="nucleotide sequence ID" value="NZ_BPQG01000116.1"/>
</dbReference>
<dbReference type="EMBL" id="BPQG01000116">
    <property type="protein sequence ID" value="GJD47147.1"/>
    <property type="molecule type" value="Genomic_DNA"/>
</dbReference>
<dbReference type="Proteomes" id="UP001055117">
    <property type="component" value="Unassembled WGS sequence"/>
</dbReference>
<comment type="caution">
    <text evidence="2">The sequence shown here is derived from an EMBL/GenBank/DDBJ whole genome shotgun (WGS) entry which is preliminary data.</text>
</comment>